<evidence type="ECO:0000259" key="2">
    <source>
        <dbReference type="PROSITE" id="PS50948"/>
    </source>
</evidence>
<organism evidence="3 4">
    <name type="scientific">Orbilia ellipsospora</name>
    <dbReference type="NCBI Taxonomy" id="2528407"/>
    <lineage>
        <taxon>Eukaryota</taxon>
        <taxon>Fungi</taxon>
        <taxon>Dikarya</taxon>
        <taxon>Ascomycota</taxon>
        <taxon>Pezizomycotina</taxon>
        <taxon>Orbiliomycetes</taxon>
        <taxon>Orbiliales</taxon>
        <taxon>Orbiliaceae</taxon>
        <taxon>Orbilia</taxon>
    </lineage>
</organism>
<dbReference type="EMBL" id="JAVHJO010000012">
    <property type="protein sequence ID" value="KAK6531735.1"/>
    <property type="molecule type" value="Genomic_DNA"/>
</dbReference>
<dbReference type="PROSITE" id="PS50948">
    <property type="entry name" value="PAN"/>
    <property type="match status" value="1"/>
</dbReference>
<evidence type="ECO:0000313" key="3">
    <source>
        <dbReference type="EMBL" id="KAK6531735.1"/>
    </source>
</evidence>
<proteinExistence type="predicted"/>
<comment type="caution">
    <text evidence="3">The sequence shown here is derived from an EMBL/GenBank/DDBJ whole genome shotgun (WGS) entry which is preliminary data.</text>
</comment>
<evidence type="ECO:0000256" key="1">
    <source>
        <dbReference type="SAM" id="SignalP"/>
    </source>
</evidence>
<dbReference type="Proteomes" id="UP001365542">
    <property type="component" value="Unassembled WGS sequence"/>
</dbReference>
<feature type="chain" id="PRO_5043552913" description="Apple domain-containing protein" evidence="1">
    <location>
        <begin position="24"/>
        <end position="335"/>
    </location>
</feature>
<dbReference type="Pfam" id="PF14295">
    <property type="entry name" value="PAN_4"/>
    <property type="match status" value="1"/>
</dbReference>
<feature type="signal peptide" evidence="1">
    <location>
        <begin position="1"/>
        <end position="23"/>
    </location>
</feature>
<accession>A0AAV9X001</accession>
<gene>
    <name evidence="3" type="ORF">TWF694_002910</name>
</gene>
<keyword evidence="1" id="KW-0732">Signal</keyword>
<dbReference type="Pfam" id="PF08276">
    <property type="entry name" value="PAN_2"/>
    <property type="match status" value="1"/>
</dbReference>
<protein>
    <recommendedName>
        <fullName evidence="2">Apple domain-containing protein</fullName>
    </recommendedName>
</protein>
<keyword evidence="4" id="KW-1185">Reference proteome</keyword>
<reference evidence="3 4" key="1">
    <citation type="submission" date="2019-10" db="EMBL/GenBank/DDBJ databases">
        <authorList>
            <person name="Palmer J.M."/>
        </authorList>
    </citation>
    <scope>NUCLEOTIDE SEQUENCE [LARGE SCALE GENOMIC DNA]</scope>
    <source>
        <strain evidence="3 4">TWF694</strain>
    </source>
</reference>
<name>A0AAV9X001_9PEZI</name>
<dbReference type="AlphaFoldDB" id="A0AAV9X001"/>
<evidence type="ECO:0000313" key="4">
    <source>
        <dbReference type="Proteomes" id="UP001365542"/>
    </source>
</evidence>
<sequence length="335" mass="35739">MRFQSAFSFASLSAVLFCETVIAVPAPIPAPAAAKNVKITYTTIPVTSVYVSQVTTTVPVTINTSIKTKGKYTFPPDVVITVKSAPTKLKTTTYGTTIYPTTITSIYYTKIPVTPAPAPTTSAKGAAKTTSTTAAVAASCTGVQGSASEAYFNVQIGDYYANIPDAASCSQKCALFDDCYAFEFLPLANVDPNYPQNCWLYIKPFEGYVTEGTTGFFFYDQSCFAPVKGVTQHTYPSTNVCGNLWGVSTQYGRTGVGASFAGSIDQCAQYCLSQSNCAVYMYSEIEFQDGNNCHTYSGALGDVSAVAGQPVATVEDMRSHNVYRIAFERACALAA</sequence>
<feature type="domain" description="Apple" evidence="2">
    <location>
        <begin position="241"/>
        <end position="319"/>
    </location>
</feature>
<dbReference type="InterPro" id="IPR003609">
    <property type="entry name" value="Pan_app"/>
</dbReference>